<dbReference type="EMBL" id="JAVRHT010000002">
    <property type="protein sequence ID" value="MDT0630465.1"/>
    <property type="molecule type" value="Genomic_DNA"/>
</dbReference>
<evidence type="ECO:0000256" key="2">
    <source>
        <dbReference type="ARBA" id="ARBA00004496"/>
    </source>
</evidence>
<evidence type="ECO:0000256" key="13">
    <source>
        <dbReference type="ARBA" id="ARBA00048811"/>
    </source>
</evidence>
<dbReference type="InterPro" id="IPR005904">
    <property type="entry name" value="Hxn_phspho_trans"/>
</dbReference>
<evidence type="ECO:0000313" key="18">
    <source>
        <dbReference type="Proteomes" id="UP001267426"/>
    </source>
</evidence>
<evidence type="ECO:0000259" key="16">
    <source>
        <dbReference type="Pfam" id="PF00156"/>
    </source>
</evidence>
<organism evidence="17 18">
    <name type="scientific">Rubrivirga litoralis</name>
    <dbReference type="NCBI Taxonomy" id="3075598"/>
    <lineage>
        <taxon>Bacteria</taxon>
        <taxon>Pseudomonadati</taxon>
        <taxon>Rhodothermota</taxon>
        <taxon>Rhodothermia</taxon>
        <taxon>Rhodothermales</taxon>
        <taxon>Rubricoccaceae</taxon>
        <taxon>Rubrivirga</taxon>
    </lineage>
</organism>
<comment type="similarity">
    <text evidence="4 15">Belongs to the purine/pyrimidine phosphoribosyltransferase family.</text>
</comment>
<dbReference type="EC" id="2.4.2.8" evidence="5 15"/>
<keyword evidence="11 15" id="KW-0547">Nucleotide-binding</keyword>
<dbReference type="GO" id="GO:0016757">
    <property type="term" value="F:glycosyltransferase activity"/>
    <property type="evidence" value="ECO:0007669"/>
    <property type="project" value="UniProtKB-KW"/>
</dbReference>
<dbReference type="SUPFAM" id="SSF53271">
    <property type="entry name" value="PRTase-like"/>
    <property type="match status" value="1"/>
</dbReference>
<gene>
    <name evidence="17" type="primary">hpt</name>
    <name evidence="17" type="ORF">RM540_01785</name>
</gene>
<evidence type="ECO:0000256" key="8">
    <source>
        <dbReference type="ARBA" id="ARBA00022679"/>
    </source>
</evidence>
<comment type="subcellular location">
    <subcellularLocation>
        <location evidence="2 15">Cytoplasm</location>
    </subcellularLocation>
</comment>
<evidence type="ECO:0000256" key="14">
    <source>
        <dbReference type="ARBA" id="ARBA00049402"/>
    </source>
</evidence>
<feature type="domain" description="Phosphoribosyltransferase" evidence="16">
    <location>
        <begin position="25"/>
        <end position="171"/>
    </location>
</feature>
<accession>A0ABU3BME2</accession>
<dbReference type="Proteomes" id="UP001267426">
    <property type="component" value="Unassembled WGS sequence"/>
</dbReference>
<keyword evidence="10 15" id="KW-0660">Purine salvage</keyword>
<keyword evidence="12 15" id="KW-0460">Magnesium</keyword>
<keyword evidence="18" id="KW-1185">Reference proteome</keyword>
<evidence type="ECO:0000256" key="5">
    <source>
        <dbReference type="ARBA" id="ARBA00011895"/>
    </source>
</evidence>
<dbReference type="InterPro" id="IPR029057">
    <property type="entry name" value="PRTase-like"/>
</dbReference>
<evidence type="ECO:0000256" key="12">
    <source>
        <dbReference type="ARBA" id="ARBA00022842"/>
    </source>
</evidence>
<dbReference type="InterPro" id="IPR000836">
    <property type="entry name" value="PRTase_dom"/>
</dbReference>
<evidence type="ECO:0000256" key="1">
    <source>
        <dbReference type="ARBA" id="ARBA00001946"/>
    </source>
</evidence>
<evidence type="ECO:0000256" key="10">
    <source>
        <dbReference type="ARBA" id="ARBA00022726"/>
    </source>
</evidence>
<comment type="pathway">
    <text evidence="3 15">Purine metabolism; IMP biosynthesis via salvage pathway; IMP from hypoxanthine: step 1/1.</text>
</comment>
<protein>
    <recommendedName>
        <fullName evidence="5 15">Hypoxanthine phosphoribosyltransferase</fullName>
        <ecNumber evidence="5 15">2.4.2.8</ecNumber>
    </recommendedName>
</protein>
<evidence type="ECO:0000313" key="17">
    <source>
        <dbReference type="EMBL" id="MDT0630465.1"/>
    </source>
</evidence>
<comment type="caution">
    <text evidence="17">The sequence shown here is derived from an EMBL/GenBank/DDBJ whole genome shotgun (WGS) entry which is preliminary data.</text>
</comment>
<evidence type="ECO:0000256" key="9">
    <source>
        <dbReference type="ARBA" id="ARBA00022723"/>
    </source>
</evidence>
<dbReference type="Pfam" id="PF00156">
    <property type="entry name" value="Pribosyltran"/>
    <property type="match status" value="1"/>
</dbReference>
<dbReference type="PANTHER" id="PTHR43340:SF1">
    <property type="entry name" value="HYPOXANTHINE PHOSPHORIBOSYLTRANSFERASE"/>
    <property type="match status" value="1"/>
</dbReference>
<comment type="cofactor">
    <cofactor evidence="1 15">
        <name>Mg(2+)</name>
        <dbReference type="ChEBI" id="CHEBI:18420"/>
    </cofactor>
</comment>
<dbReference type="Gene3D" id="3.40.50.2020">
    <property type="match status" value="1"/>
</dbReference>
<dbReference type="PANTHER" id="PTHR43340">
    <property type="entry name" value="HYPOXANTHINE-GUANINE PHOSPHORIBOSYLTRANSFERASE"/>
    <property type="match status" value="1"/>
</dbReference>
<keyword evidence="7 15" id="KW-0328">Glycosyltransferase</keyword>
<evidence type="ECO:0000256" key="6">
    <source>
        <dbReference type="ARBA" id="ARBA00022490"/>
    </source>
</evidence>
<evidence type="ECO:0000256" key="4">
    <source>
        <dbReference type="ARBA" id="ARBA00008391"/>
    </source>
</evidence>
<dbReference type="InterPro" id="IPR050408">
    <property type="entry name" value="HGPRT"/>
</dbReference>
<name>A0ABU3BME2_9BACT</name>
<keyword evidence="8 15" id="KW-0808">Transferase</keyword>
<evidence type="ECO:0000256" key="3">
    <source>
        <dbReference type="ARBA" id="ARBA00004669"/>
    </source>
</evidence>
<keyword evidence="6 15" id="KW-0963">Cytoplasm</keyword>
<evidence type="ECO:0000256" key="11">
    <source>
        <dbReference type="ARBA" id="ARBA00022741"/>
    </source>
</evidence>
<comment type="catalytic activity">
    <reaction evidence="14">
        <text>IMP + diphosphate = hypoxanthine + 5-phospho-alpha-D-ribose 1-diphosphate</text>
        <dbReference type="Rhea" id="RHEA:17973"/>
        <dbReference type="ChEBI" id="CHEBI:17368"/>
        <dbReference type="ChEBI" id="CHEBI:33019"/>
        <dbReference type="ChEBI" id="CHEBI:58017"/>
        <dbReference type="ChEBI" id="CHEBI:58053"/>
        <dbReference type="EC" id="2.4.2.8"/>
    </reaction>
    <physiologicalReaction direction="right-to-left" evidence="14">
        <dbReference type="Rhea" id="RHEA:17975"/>
    </physiologicalReaction>
</comment>
<evidence type="ECO:0000256" key="7">
    <source>
        <dbReference type="ARBA" id="ARBA00022676"/>
    </source>
</evidence>
<dbReference type="RefSeq" id="WP_311661578.1">
    <property type="nucleotide sequence ID" value="NZ_JAVRHT010000002.1"/>
</dbReference>
<dbReference type="NCBIfam" id="TIGR01203">
    <property type="entry name" value="HGPRTase"/>
    <property type="match status" value="1"/>
</dbReference>
<dbReference type="CDD" id="cd06223">
    <property type="entry name" value="PRTases_typeI"/>
    <property type="match status" value="1"/>
</dbReference>
<comment type="catalytic activity">
    <reaction evidence="13">
        <text>GMP + diphosphate = guanine + 5-phospho-alpha-D-ribose 1-diphosphate</text>
        <dbReference type="Rhea" id="RHEA:25424"/>
        <dbReference type="ChEBI" id="CHEBI:16235"/>
        <dbReference type="ChEBI" id="CHEBI:33019"/>
        <dbReference type="ChEBI" id="CHEBI:58017"/>
        <dbReference type="ChEBI" id="CHEBI:58115"/>
        <dbReference type="EC" id="2.4.2.8"/>
    </reaction>
    <physiologicalReaction direction="right-to-left" evidence="13">
        <dbReference type="Rhea" id="RHEA:25426"/>
    </physiologicalReaction>
</comment>
<sequence>MESVAAPETVTCRGERFRLYLDEVTIARRIREMGEQIAADYEGLGPPILVGVLNGAFIFTADLLRAIPGDCEVDFYKLSSYGEKKVSSGAITEQKAVSADLSGRHVIVVEDIVDTGLSMKYVLDQIAARGPASLRAATLLRKPDAAKVEVEVDYVGFDIDNLFVIGYGLDYGQLARNLPAVYILDDEGGAGV</sequence>
<proteinExistence type="inferred from homology"/>
<reference evidence="17 18" key="1">
    <citation type="submission" date="2023-09" db="EMBL/GenBank/DDBJ databases">
        <authorList>
            <person name="Rey-Velasco X."/>
        </authorList>
    </citation>
    <scope>NUCLEOTIDE SEQUENCE [LARGE SCALE GENOMIC DNA]</scope>
    <source>
        <strain evidence="17 18">F394</strain>
    </source>
</reference>
<evidence type="ECO:0000256" key="15">
    <source>
        <dbReference type="RuleBase" id="RU364099"/>
    </source>
</evidence>
<keyword evidence="9 15" id="KW-0479">Metal-binding</keyword>